<evidence type="ECO:0000256" key="4">
    <source>
        <dbReference type="ARBA" id="ARBA00011245"/>
    </source>
</evidence>
<keyword evidence="6 8" id="KW-0627">Porphyrin biosynthesis</keyword>
<proteinExistence type="inferred from homology"/>
<evidence type="ECO:0000256" key="6">
    <source>
        <dbReference type="ARBA" id="ARBA00023244"/>
    </source>
</evidence>
<comment type="subunit">
    <text evidence="4 8">Monomer.</text>
</comment>
<comment type="pathway">
    <text evidence="2">Porphyrin-containing compound metabolism; protoporphyrin-IX biosynthesis; coproporphyrinogen-III from 5-aminolevulinate: step 2/4.</text>
</comment>
<dbReference type="EC" id="2.5.1.61" evidence="8"/>
<comment type="caution">
    <text evidence="11">The sequence shown here is derived from an EMBL/GenBank/DDBJ whole genome shotgun (WGS) entry which is preliminary data.</text>
</comment>
<accession>A0A318MYA8</accession>
<dbReference type="Gene3D" id="3.30.160.40">
    <property type="entry name" value="Porphobilinogen deaminase, C-terminal domain"/>
    <property type="match status" value="1"/>
</dbReference>
<dbReference type="PROSITE" id="PS00533">
    <property type="entry name" value="PORPHOBILINOGEN_DEAM"/>
    <property type="match status" value="1"/>
</dbReference>
<dbReference type="Gene3D" id="3.40.190.10">
    <property type="entry name" value="Periplasmic binding protein-like II"/>
    <property type="match status" value="2"/>
</dbReference>
<evidence type="ECO:0000256" key="8">
    <source>
        <dbReference type="HAMAP-Rule" id="MF_00260"/>
    </source>
</evidence>
<reference evidence="11 12" key="1">
    <citation type="submission" date="2018-05" db="EMBL/GenBank/DDBJ databases">
        <title>Reference genomes for bee gut microbiota database.</title>
        <authorList>
            <person name="Ellegaard K.M."/>
        </authorList>
    </citation>
    <scope>NUCLEOTIDE SEQUENCE [LARGE SCALE GENOMIC DNA]</scope>
    <source>
        <strain evidence="11 12">ESL0284</strain>
    </source>
</reference>
<gene>
    <name evidence="8" type="primary">hemC</name>
    <name evidence="11" type="ORF">DK869_01385</name>
</gene>
<evidence type="ECO:0000256" key="1">
    <source>
        <dbReference type="ARBA" id="ARBA00002869"/>
    </source>
</evidence>
<dbReference type="SUPFAM" id="SSF53850">
    <property type="entry name" value="Periplasmic binding protein-like II"/>
    <property type="match status" value="1"/>
</dbReference>
<evidence type="ECO:0000256" key="7">
    <source>
        <dbReference type="ARBA" id="ARBA00048169"/>
    </source>
</evidence>
<dbReference type="GO" id="GO:0005737">
    <property type="term" value="C:cytoplasm"/>
    <property type="evidence" value="ECO:0007669"/>
    <property type="project" value="UniProtKB-UniRule"/>
</dbReference>
<dbReference type="InterPro" id="IPR022419">
    <property type="entry name" value="Porphobilin_deaminase_cofac_BS"/>
</dbReference>
<evidence type="ECO:0000313" key="11">
    <source>
        <dbReference type="EMBL" id="PXZ01692.1"/>
    </source>
</evidence>
<dbReference type="EMBL" id="QGLT01000001">
    <property type="protein sequence ID" value="PXZ01692.1"/>
    <property type="molecule type" value="Genomic_DNA"/>
</dbReference>
<dbReference type="NCBIfam" id="TIGR00212">
    <property type="entry name" value="hemC"/>
    <property type="match status" value="1"/>
</dbReference>
<evidence type="ECO:0000256" key="3">
    <source>
        <dbReference type="ARBA" id="ARBA00005638"/>
    </source>
</evidence>
<dbReference type="InterPro" id="IPR022418">
    <property type="entry name" value="Porphobilinogen_deaminase_C"/>
</dbReference>
<dbReference type="RefSeq" id="WP_110438211.1">
    <property type="nucleotide sequence ID" value="NZ_CP046393.1"/>
</dbReference>
<dbReference type="PANTHER" id="PTHR11557:SF0">
    <property type="entry name" value="PORPHOBILINOGEN DEAMINASE"/>
    <property type="match status" value="1"/>
</dbReference>
<sequence length="356" mass="39287">MDIKNIVHIASNPNLQRVAAKAAELQKANYIKTHGKRGLPLRVGTRGSPLALVQTRNFLTLLTQFCPLLRQIGAFEEFQIHTSGDRIQDRRLAEIGGKGLFAKEIHEQLLEGNIDFAVHSLKDLETDLPKGLVLACTLKRQDARDALIVRSEYQPIDSKNPFDVLPKGALIGSSSVRRQAQLLHYRPDLKFGLLRGNIQTRLDKITSKQFDATFLAAAGLQRLDMEHRIDVLIDPSIMVPAAGQGIVGITVREKDTELLEMLSAIENREAKAVSSAERALLAELDGSCRTPIGGYARVVSFPGQEERLHLTGLVARGDGSFLIKKDVIGTLEEAELIGHELGKQLRKDSPNDIFES</sequence>
<feature type="domain" description="Porphobilinogen deaminase C-terminal" evidence="10">
    <location>
        <begin position="275"/>
        <end position="346"/>
    </location>
</feature>
<dbReference type="UniPathway" id="UPA00251">
    <property type="reaction ID" value="UER00319"/>
</dbReference>
<keyword evidence="12" id="KW-1185">Reference proteome</keyword>
<comment type="function">
    <text evidence="1 8">Tetrapolymerization of the monopyrrole PBG into the hydroxymethylbilane pre-uroporphyrinogen in several discrete steps.</text>
</comment>
<evidence type="ECO:0000256" key="5">
    <source>
        <dbReference type="ARBA" id="ARBA00022679"/>
    </source>
</evidence>
<feature type="modified residue" description="S-(dipyrrolylmethanemethyl)cysteine" evidence="8">
    <location>
        <position position="288"/>
    </location>
</feature>
<comment type="catalytic activity">
    <reaction evidence="7 8">
        <text>4 porphobilinogen + H2O = hydroxymethylbilane + 4 NH4(+)</text>
        <dbReference type="Rhea" id="RHEA:13185"/>
        <dbReference type="ChEBI" id="CHEBI:15377"/>
        <dbReference type="ChEBI" id="CHEBI:28938"/>
        <dbReference type="ChEBI" id="CHEBI:57845"/>
        <dbReference type="ChEBI" id="CHEBI:58126"/>
        <dbReference type="EC" id="2.5.1.61"/>
    </reaction>
</comment>
<dbReference type="InterPro" id="IPR022417">
    <property type="entry name" value="Porphobilin_deaminase_N"/>
</dbReference>
<dbReference type="PIRSF" id="PIRSF001438">
    <property type="entry name" value="4pyrrol_synth_OHMeBilane_synth"/>
    <property type="match status" value="1"/>
</dbReference>
<organism evidence="11 12">
    <name type="scientific">Commensalibacter melissae</name>
    <dbReference type="NCBI Taxonomy" id="2070537"/>
    <lineage>
        <taxon>Bacteria</taxon>
        <taxon>Pseudomonadati</taxon>
        <taxon>Pseudomonadota</taxon>
        <taxon>Alphaproteobacteria</taxon>
        <taxon>Acetobacterales</taxon>
        <taxon>Acetobacteraceae</taxon>
    </lineage>
</organism>
<dbReference type="FunFam" id="3.40.190.10:FF:000005">
    <property type="entry name" value="Porphobilinogen deaminase"/>
    <property type="match status" value="1"/>
</dbReference>
<keyword evidence="5 8" id="KW-0808">Transferase</keyword>
<protein>
    <recommendedName>
        <fullName evidence="8">Porphobilinogen deaminase</fullName>
        <shortName evidence="8">PBG</shortName>
        <ecNumber evidence="8">2.5.1.61</ecNumber>
    </recommendedName>
    <alternativeName>
        <fullName evidence="8">Hydroxymethylbilane synthase</fullName>
        <shortName evidence="8">HMBS</shortName>
    </alternativeName>
    <alternativeName>
        <fullName evidence="8">Pre-uroporphyrinogen synthase</fullName>
    </alternativeName>
</protein>
<feature type="domain" description="Porphobilinogen deaminase N-terminal" evidence="9">
    <location>
        <begin position="41"/>
        <end position="259"/>
    </location>
</feature>
<dbReference type="AlphaFoldDB" id="A0A318MYA8"/>
<comment type="miscellaneous">
    <text evidence="8">The porphobilinogen subunits are added to the dipyrromethane group.</text>
</comment>
<evidence type="ECO:0000256" key="2">
    <source>
        <dbReference type="ARBA" id="ARBA00004735"/>
    </source>
</evidence>
<dbReference type="GO" id="GO:0006782">
    <property type="term" value="P:protoporphyrinogen IX biosynthetic process"/>
    <property type="evidence" value="ECO:0007669"/>
    <property type="project" value="UniProtKB-UniRule"/>
</dbReference>
<dbReference type="InterPro" id="IPR000860">
    <property type="entry name" value="HemC"/>
</dbReference>
<dbReference type="InterPro" id="IPR036803">
    <property type="entry name" value="Porphobilinogen_deaminase_C_sf"/>
</dbReference>
<dbReference type="OrthoDB" id="9810298at2"/>
<evidence type="ECO:0000313" key="12">
    <source>
        <dbReference type="Proteomes" id="UP000247565"/>
    </source>
</evidence>
<dbReference type="HAMAP" id="MF_00260">
    <property type="entry name" value="Porphobil_deam"/>
    <property type="match status" value="1"/>
</dbReference>
<dbReference type="PRINTS" id="PR00151">
    <property type="entry name" value="PORPHBDMNASE"/>
</dbReference>
<comment type="similarity">
    <text evidence="3 8">Belongs to the HMBS family.</text>
</comment>
<evidence type="ECO:0000259" key="9">
    <source>
        <dbReference type="Pfam" id="PF01379"/>
    </source>
</evidence>
<dbReference type="Pfam" id="PF01379">
    <property type="entry name" value="Porphobil_deam"/>
    <property type="match status" value="1"/>
</dbReference>
<name>A0A318MYA8_9PROT</name>
<comment type="cofactor">
    <cofactor evidence="8">
        <name>dipyrromethane</name>
        <dbReference type="ChEBI" id="CHEBI:60342"/>
    </cofactor>
    <text evidence="8">Binds 1 dipyrromethane group covalently.</text>
</comment>
<dbReference type="GO" id="GO:0004418">
    <property type="term" value="F:hydroxymethylbilane synthase activity"/>
    <property type="evidence" value="ECO:0007669"/>
    <property type="project" value="UniProtKB-UniRule"/>
</dbReference>
<dbReference type="SUPFAM" id="SSF54782">
    <property type="entry name" value="Porphobilinogen deaminase (hydroxymethylbilane synthase), C-terminal domain"/>
    <property type="match status" value="1"/>
</dbReference>
<evidence type="ECO:0000259" key="10">
    <source>
        <dbReference type="Pfam" id="PF03900"/>
    </source>
</evidence>
<dbReference type="Pfam" id="PF03900">
    <property type="entry name" value="Porphobil_deamC"/>
    <property type="match status" value="1"/>
</dbReference>
<dbReference type="Proteomes" id="UP000247565">
    <property type="component" value="Unassembled WGS sequence"/>
</dbReference>
<dbReference type="PANTHER" id="PTHR11557">
    <property type="entry name" value="PORPHOBILINOGEN DEAMINASE"/>
    <property type="match status" value="1"/>
</dbReference>